<dbReference type="InterPro" id="IPR006439">
    <property type="entry name" value="HAD-SF_hydro_IA"/>
</dbReference>
<dbReference type="SUPFAM" id="SSF56784">
    <property type="entry name" value="HAD-like"/>
    <property type="match status" value="1"/>
</dbReference>
<dbReference type="Proteomes" id="UP000177053">
    <property type="component" value="Unassembled WGS sequence"/>
</dbReference>
<dbReference type="AlphaFoldDB" id="A0A1F7X8U4"/>
<gene>
    <name evidence="1" type="ORF">A2Z22_00955</name>
</gene>
<dbReference type="Pfam" id="PF00702">
    <property type="entry name" value="Hydrolase"/>
    <property type="match status" value="1"/>
</dbReference>
<dbReference type="PANTHER" id="PTHR43611:SF3">
    <property type="entry name" value="FLAVIN MONONUCLEOTIDE HYDROLASE 1, CHLOROPLATIC"/>
    <property type="match status" value="1"/>
</dbReference>
<sequence>MIKVLLFDLSRTLLFPKDINYKGELNKLHKELSTSANYNFLDHFYLDEEILIYLSDFKNKCNLCIFTSGSIQNAPEIRSRLDEVFERIYSAEEIGFGKKDMESYKFITEDLKVEPREILFVDDSVDNVDTAKSAGLNAITYTSFIKLKEDLEAVLPSN</sequence>
<evidence type="ECO:0008006" key="3">
    <source>
        <dbReference type="Google" id="ProtNLM"/>
    </source>
</evidence>
<proteinExistence type="predicted"/>
<evidence type="ECO:0000313" key="2">
    <source>
        <dbReference type="Proteomes" id="UP000177053"/>
    </source>
</evidence>
<organism evidence="1 2">
    <name type="scientific">Candidatus Woesebacteria bacterium RBG_16_34_12</name>
    <dbReference type="NCBI Taxonomy" id="1802480"/>
    <lineage>
        <taxon>Bacteria</taxon>
        <taxon>Candidatus Woeseibacteriota</taxon>
    </lineage>
</organism>
<reference evidence="1 2" key="1">
    <citation type="journal article" date="2016" name="Nat. Commun.">
        <title>Thousands of microbial genomes shed light on interconnected biogeochemical processes in an aquifer system.</title>
        <authorList>
            <person name="Anantharaman K."/>
            <person name="Brown C.T."/>
            <person name="Hug L.A."/>
            <person name="Sharon I."/>
            <person name="Castelle C.J."/>
            <person name="Probst A.J."/>
            <person name="Thomas B.C."/>
            <person name="Singh A."/>
            <person name="Wilkins M.J."/>
            <person name="Karaoz U."/>
            <person name="Brodie E.L."/>
            <person name="Williams K.H."/>
            <person name="Hubbard S.S."/>
            <person name="Banfield J.F."/>
        </authorList>
    </citation>
    <scope>NUCLEOTIDE SEQUENCE [LARGE SCALE GENOMIC DNA]</scope>
</reference>
<accession>A0A1F7X8U4</accession>
<dbReference type="NCBIfam" id="TIGR01509">
    <property type="entry name" value="HAD-SF-IA-v3"/>
    <property type="match status" value="1"/>
</dbReference>
<dbReference type="NCBIfam" id="TIGR01549">
    <property type="entry name" value="HAD-SF-IA-v1"/>
    <property type="match status" value="1"/>
</dbReference>
<protein>
    <recommendedName>
        <fullName evidence="3">FCP1 homology domain-containing protein</fullName>
    </recommendedName>
</protein>
<dbReference type="Gene3D" id="3.40.50.1000">
    <property type="entry name" value="HAD superfamily/HAD-like"/>
    <property type="match status" value="1"/>
</dbReference>
<dbReference type="EMBL" id="MGFS01000017">
    <property type="protein sequence ID" value="OGM11434.1"/>
    <property type="molecule type" value="Genomic_DNA"/>
</dbReference>
<dbReference type="InterPro" id="IPR023214">
    <property type="entry name" value="HAD_sf"/>
</dbReference>
<dbReference type="InterPro" id="IPR036412">
    <property type="entry name" value="HAD-like_sf"/>
</dbReference>
<dbReference type="PANTHER" id="PTHR43611">
    <property type="entry name" value="ALPHA-D-GLUCOSE 1-PHOSPHATE PHOSPHATASE"/>
    <property type="match status" value="1"/>
</dbReference>
<comment type="caution">
    <text evidence="1">The sequence shown here is derived from an EMBL/GenBank/DDBJ whole genome shotgun (WGS) entry which is preliminary data.</text>
</comment>
<name>A0A1F7X8U4_9BACT</name>
<evidence type="ECO:0000313" key="1">
    <source>
        <dbReference type="EMBL" id="OGM11434.1"/>
    </source>
</evidence>